<accession>A0A7Z7AZH2</accession>
<feature type="transmembrane region" description="Helical" evidence="1">
    <location>
        <begin position="12"/>
        <end position="32"/>
    </location>
</feature>
<sequence>MGILDNAKEEIFWIAISVVITFIVTAIGTYLYQKHVIIFLRSLKIKHFYRSFRYSLLLKAYYPQKTGDLDSNIYNLIKEKCKQFNITKVTVRPESMCINPENFGTKVNIFIDSIDELLGEEEITESEEYCLTIQLDSDLRLTYKELEIIDDYLVLMEETKNIVHEHCFGNSEEKNSFLVCEIIRDIKKITDEDTINIEKEETKVSFKENNVKITLKKPQYLTRNIRKYIGY</sequence>
<evidence type="ECO:0000256" key="1">
    <source>
        <dbReference type="SAM" id="Phobius"/>
    </source>
</evidence>
<organism evidence="2 3">
    <name type="scientific">Methanolobus vulcani</name>
    <dbReference type="NCBI Taxonomy" id="38026"/>
    <lineage>
        <taxon>Archaea</taxon>
        <taxon>Methanobacteriati</taxon>
        <taxon>Methanobacteriota</taxon>
        <taxon>Stenosarchaea group</taxon>
        <taxon>Methanomicrobia</taxon>
        <taxon>Methanosarcinales</taxon>
        <taxon>Methanosarcinaceae</taxon>
        <taxon>Methanolobus</taxon>
    </lineage>
</organism>
<comment type="caution">
    <text evidence="2">The sequence shown here is derived from an EMBL/GenBank/DDBJ whole genome shotgun (WGS) entry which is preliminary data.</text>
</comment>
<evidence type="ECO:0000313" key="3">
    <source>
        <dbReference type="Proteomes" id="UP000199259"/>
    </source>
</evidence>
<name>A0A7Z7AZH2_9EURY</name>
<keyword evidence="3" id="KW-1185">Reference proteome</keyword>
<protein>
    <submittedName>
        <fullName evidence="2">Uncharacterized protein</fullName>
    </submittedName>
</protein>
<dbReference type="RefSeq" id="WP_091709878.1">
    <property type="nucleotide sequence ID" value="NZ_FNCA01000004.1"/>
</dbReference>
<dbReference type="EMBL" id="FNCA01000004">
    <property type="protein sequence ID" value="SDF85381.1"/>
    <property type="molecule type" value="Genomic_DNA"/>
</dbReference>
<keyword evidence="1" id="KW-0812">Transmembrane</keyword>
<evidence type="ECO:0000313" key="2">
    <source>
        <dbReference type="EMBL" id="SDF85381.1"/>
    </source>
</evidence>
<dbReference type="AlphaFoldDB" id="A0A7Z7AZH2"/>
<proteinExistence type="predicted"/>
<reference evidence="2 3" key="1">
    <citation type="submission" date="2016-10" db="EMBL/GenBank/DDBJ databases">
        <authorList>
            <person name="Varghese N."/>
            <person name="Submissions S."/>
        </authorList>
    </citation>
    <scope>NUCLEOTIDE SEQUENCE [LARGE SCALE GENOMIC DNA]</scope>
    <source>
        <strain evidence="2 3">PL 12/M</strain>
    </source>
</reference>
<keyword evidence="1" id="KW-0472">Membrane</keyword>
<keyword evidence="1" id="KW-1133">Transmembrane helix</keyword>
<dbReference type="Proteomes" id="UP000199259">
    <property type="component" value="Unassembled WGS sequence"/>
</dbReference>
<gene>
    <name evidence="2" type="ORF">SAMN04488589_1532</name>
</gene>